<dbReference type="InterPro" id="IPR029058">
    <property type="entry name" value="AB_hydrolase_fold"/>
</dbReference>
<evidence type="ECO:0000313" key="2">
    <source>
        <dbReference type="EMBL" id="MBZ5707796.1"/>
    </source>
</evidence>
<protein>
    <submittedName>
        <fullName evidence="2">Alpha/beta hydrolase</fullName>
    </submittedName>
</protein>
<accession>A0ABS7THT4</accession>
<keyword evidence="2" id="KW-0378">Hydrolase</keyword>
<dbReference type="RefSeq" id="WP_224189559.1">
    <property type="nucleotide sequence ID" value="NZ_JAIRAU010000001.1"/>
</dbReference>
<dbReference type="Pfam" id="PF12146">
    <property type="entry name" value="Hydrolase_4"/>
    <property type="match status" value="1"/>
</dbReference>
<dbReference type="EMBL" id="JAIRAU010000001">
    <property type="protein sequence ID" value="MBZ5707796.1"/>
    <property type="molecule type" value="Genomic_DNA"/>
</dbReference>
<name>A0ABS7THT4_9BACT</name>
<dbReference type="InterPro" id="IPR050471">
    <property type="entry name" value="AB_hydrolase"/>
</dbReference>
<proteinExistence type="predicted"/>
<dbReference type="InterPro" id="IPR022742">
    <property type="entry name" value="Hydrolase_4"/>
</dbReference>
<sequence length="374" mass="41061">MAAWSLRRPQGATLVGETRGHGEPVVLVHPTAMTRRGFAAAAEQLATCLRVVTYDRRGWGDSRGSNGPHDWWATHGDDLLAVIESLGQPAHVVAWASSSAAAIHAALRRPDRVRNLVLFEPTIGAGPPRARRLRQLRRALTWEAAGEPRRSRAVFWRATTGRGVWAPETGHRGITCAFDQVREDIQELLLAAPGPLADELRAGTADELLGHLHALQPELHILLAGMSVRRVYRLAERLVDRCPEAGWRGEEDCDALLPVSRPKLFAACVLEMLGHADWRAIAAARLAELSAALRLPKLERLQARCVRTSELLVPDAVTGVLRWDPEGEGACASLVVGSVYELTGASARVLGVIDECGEDYVYPPEWFEWVPIDW</sequence>
<organism evidence="2 3">
    <name type="scientific">Nannocystis pusilla</name>
    <dbReference type="NCBI Taxonomy" id="889268"/>
    <lineage>
        <taxon>Bacteria</taxon>
        <taxon>Pseudomonadati</taxon>
        <taxon>Myxococcota</taxon>
        <taxon>Polyangia</taxon>
        <taxon>Nannocystales</taxon>
        <taxon>Nannocystaceae</taxon>
        <taxon>Nannocystis</taxon>
    </lineage>
</organism>
<evidence type="ECO:0000313" key="3">
    <source>
        <dbReference type="Proteomes" id="UP001139031"/>
    </source>
</evidence>
<dbReference type="PANTHER" id="PTHR43433:SF5">
    <property type="entry name" value="AB HYDROLASE-1 DOMAIN-CONTAINING PROTEIN"/>
    <property type="match status" value="1"/>
</dbReference>
<feature type="domain" description="Serine aminopeptidase S33" evidence="1">
    <location>
        <begin position="25"/>
        <end position="136"/>
    </location>
</feature>
<dbReference type="Proteomes" id="UP001139031">
    <property type="component" value="Unassembled WGS sequence"/>
</dbReference>
<dbReference type="Gene3D" id="3.40.50.1820">
    <property type="entry name" value="alpha/beta hydrolase"/>
    <property type="match status" value="1"/>
</dbReference>
<dbReference type="PANTHER" id="PTHR43433">
    <property type="entry name" value="HYDROLASE, ALPHA/BETA FOLD FAMILY PROTEIN"/>
    <property type="match status" value="1"/>
</dbReference>
<reference evidence="2" key="1">
    <citation type="submission" date="2021-08" db="EMBL/GenBank/DDBJ databases">
        <authorList>
            <person name="Stevens D.C."/>
        </authorList>
    </citation>
    <scope>NUCLEOTIDE SEQUENCE</scope>
    <source>
        <strain evidence="2">DSM 53165</strain>
    </source>
</reference>
<evidence type="ECO:0000259" key="1">
    <source>
        <dbReference type="Pfam" id="PF12146"/>
    </source>
</evidence>
<gene>
    <name evidence="2" type="ORF">K7C98_00895</name>
</gene>
<dbReference type="GO" id="GO:0016787">
    <property type="term" value="F:hydrolase activity"/>
    <property type="evidence" value="ECO:0007669"/>
    <property type="project" value="UniProtKB-KW"/>
</dbReference>
<dbReference type="SUPFAM" id="SSF53474">
    <property type="entry name" value="alpha/beta-Hydrolases"/>
    <property type="match status" value="1"/>
</dbReference>
<keyword evidence="3" id="KW-1185">Reference proteome</keyword>
<comment type="caution">
    <text evidence="2">The sequence shown here is derived from an EMBL/GenBank/DDBJ whole genome shotgun (WGS) entry which is preliminary data.</text>
</comment>